<feature type="region of interest" description="Disordered" evidence="1">
    <location>
        <begin position="1"/>
        <end position="33"/>
    </location>
</feature>
<evidence type="ECO:0000313" key="2">
    <source>
        <dbReference type="EMBL" id="KAF3591339.1"/>
    </source>
</evidence>
<evidence type="ECO:0000313" key="3">
    <source>
        <dbReference type="Proteomes" id="UP000266723"/>
    </source>
</evidence>
<proteinExistence type="predicted"/>
<accession>A0ABQ7E522</accession>
<keyword evidence="3" id="KW-1185">Reference proteome</keyword>
<dbReference type="EMBL" id="QGKV02000299">
    <property type="protein sequence ID" value="KAF3591339.1"/>
    <property type="molecule type" value="Genomic_DNA"/>
</dbReference>
<sequence>MEKSGSGRRNQGRRRRIEMQRSRPEKIKAREDLSSQNRRCVVMSFLMRYEEFTLIELPVEAGIVWDARVP</sequence>
<comment type="caution">
    <text evidence="2">The sequence shown here is derived from an EMBL/GenBank/DDBJ whole genome shotgun (WGS) entry which is preliminary data.</text>
</comment>
<reference evidence="2 3" key="1">
    <citation type="journal article" date="2020" name="BMC Genomics">
        <title>Intraspecific diversification of the crop wild relative Brassica cretica Lam. using demographic model selection.</title>
        <authorList>
            <person name="Kioukis A."/>
            <person name="Michalopoulou V.A."/>
            <person name="Briers L."/>
            <person name="Pirintsos S."/>
            <person name="Studholme D.J."/>
            <person name="Pavlidis P."/>
            <person name="Sarris P.F."/>
        </authorList>
    </citation>
    <scope>NUCLEOTIDE SEQUENCE [LARGE SCALE GENOMIC DNA]</scope>
    <source>
        <strain evidence="3">cv. PFS-1207/04</strain>
    </source>
</reference>
<protein>
    <submittedName>
        <fullName evidence="2">Uncharacterized protein</fullName>
    </submittedName>
</protein>
<organism evidence="2 3">
    <name type="scientific">Brassica cretica</name>
    <name type="common">Mustard</name>
    <dbReference type="NCBI Taxonomy" id="69181"/>
    <lineage>
        <taxon>Eukaryota</taxon>
        <taxon>Viridiplantae</taxon>
        <taxon>Streptophyta</taxon>
        <taxon>Embryophyta</taxon>
        <taxon>Tracheophyta</taxon>
        <taxon>Spermatophyta</taxon>
        <taxon>Magnoliopsida</taxon>
        <taxon>eudicotyledons</taxon>
        <taxon>Gunneridae</taxon>
        <taxon>Pentapetalae</taxon>
        <taxon>rosids</taxon>
        <taxon>malvids</taxon>
        <taxon>Brassicales</taxon>
        <taxon>Brassicaceae</taxon>
        <taxon>Brassiceae</taxon>
        <taxon>Brassica</taxon>
    </lineage>
</organism>
<dbReference type="Proteomes" id="UP000266723">
    <property type="component" value="Unassembled WGS sequence"/>
</dbReference>
<feature type="compositionally biased region" description="Basic and acidic residues" evidence="1">
    <location>
        <begin position="17"/>
        <end position="33"/>
    </location>
</feature>
<gene>
    <name evidence="2" type="ORF">DY000_02026561</name>
</gene>
<name>A0ABQ7E522_BRACR</name>
<evidence type="ECO:0000256" key="1">
    <source>
        <dbReference type="SAM" id="MobiDB-lite"/>
    </source>
</evidence>